<dbReference type="Proteomes" id="UP000005408">
    <property type="component" value="Unassembled WGS sequence"/>
</dbReference>
<dbReference type="EnsemblMetazoa" id="G26302.3">
    <property type="protein sequence ID" value="G26302.3:cds"/>
    <property type="gene ID" value="G26302"/>
</dbReference>
<dbReference type="EnsemblMetazoa" id="G26302.6">
    <property type="protein sequence ID" value="G26302.6:cds"/>
    <property type="gene ID" value="G26302"/>
</dbReference>
<evidence type="ECO:0000313" key="3">
    <source>
        <dbReference type="Proteomes" id="UP000005408"/>
    </source>
</evidence>
<evidence type="ECO:0000256" key="1">
    <source>
        <dbReference type="SAM" id="MobiDB-lite"/>
    </source>
</evidence>
<feature type="region of interest" description="Disordered" evidence="1">
    <location>
        <begin position="162"/>
        <end position="190"/>
    </location>
</feature>
<dbReference type="OrthoDB" id="6066196at2759"/>
<name>A0A8W8L2F8_MAGGI</name>
<protein>
    <submittedName>
        <fullName evidence="2">Uncharacterized protein</fullName>
    </submittedName>
</protein>
<keyword evidence="3" id="KW-1185">Reference proteome</keyword>
<dbReference type="EnsemblMetazoa" id="G26302.4">
    <property type="protein sequence ID" value="G26302.4:cds"/>
    <property type="gene ID" value="G26302"/>
</dbReference>
<feature type="compositionally biased region" description="Low complexity" evidence="1">
    <location>
        <begin position="169"/>
        <end position="190"/>
    </location>
</feature>
<dbReference type="EnsemblMetazoa" id="G26302.2">
    <property type="protein sequence ID" value="G26302.2:cds"/>
    <property type="gene ID" value="G26302"/>
</dbReference>
<proteinExistence type="predicted"/>
<dbReference type="AlphaFoldDB" id="A0A8W8L2F8"/>
<dbReference type="EnsemblMetazoa" id="G26302.1">
    <property type="protein sequence ID" value="G26302.1:cds"/>
    <property type="gene ID" value="G26302"/>
</dbReference>
<reference evidence="2" key="1">
    <citation type="submission" date="2022-08" db="UniProtKB">
        <authorList>
            <consortium name="EnsemblMetazoa"/>
        </authorList>
    </citation>
    <scope>IDENTIFICATION</scope>
    <source>
        <strain evidence="2">05x7-T-G4-1.051#20</strain>
    </source>
</reference>
<sequence>MSVSIARRASTMSGGSQQRQTTSQFESQRDEIKRRQSVKYQFPNFMFSEEEEAALFNENDVKEEDIRREVFGPPLRETTTIYIDSTVTRPTTASARRSVLWSRERKSYEEVHSKTMREFKTRPYMQHKYPEINKHYPGTWRAVGAHELNSIVDRLSRPTACSRNRRAESASLLSRRARSNMSNSSNMSSRIHTPQSCIYNGYY</sequence>
<feature type="compositionally biased region" description="Low complexity" evidence="1">
    <location>
        <begin position="10"/>
        <end position="24"/>
    </location>
</feature>
<feature type="region of interest" description="Disordered" evidence="1">
    <location>
        <begin position="1"/>
        <end position="32"/>
    </location>
</feature>
<organism evidence="2 3">
    <name type="scientific">Magallana gigas</name>
    <name type="common">Pacific oyster</name>
    <name type="synonym">Crassostrea gigas</name>
    <dbReference type="NCBI Taxonomy" id="29159"/>
    <lineage>
        <taxon>Eukaryota</taxon>
        <taxon>Metazoa</taxon>
        <taxon>Spiralia</taxon>
        <taxon>Lophotrochozoa</taxon>
        <taxon>Mollusca</taxon>
        <taxon>Bivalvia</taxon>
        <taxon>Autobranchia</taxon>
        <taxon>Pteriomorphia</taxon>
        <taxon>Ostreida</taxon>
        <taxon>Ostreoidea</taxon>
        <taxon>Ostreidae</taxon>
        <taxon>Magallana</taxon>
    </lineage>
</organism>
<accession>A0A8W8L2F8</accession>
<evidence type="ECO:0000313" key="2">
    <source>
        <dbReference type="EnsemblMetazoa" id="G26302.5:cds"/>
    </source>
</evidence>
<dbReference type="EnsemblMetazoa" id="G26302.5">
    <property type="protein sequence ID" value="G26302.5:cds"/>
    <property type="gene ID" value="G26302"/>
</dbReference>